<dbReference type="PROSITE" id="PS51123">
    <property type="entry name" value="OMPA_2"/>
    <property type="match status" value="1"/>
</dbReference>
<dbReference type="InterPro" id="IPR036737">
    <property type="entry name" value="OmpA-like_sf"/>
</dbReference>
<feature type="compositionally biased region" description="Low complexity" evidence="2">
    <location>
        <begin position="602"/>
        <end position="621"/>
    </location>
</feature>
<feature type="compositionally biased region" description="Basic and acidic residues" evidence="2">
    <location>
        <begin position="41"/>
        <end position="51"/>
    </location>
</feature>
<evidence type="ECO:0000259" key="3">
    <source>
        <dbReference type="PROSITE" id="PS51123"/>
    </source>
</evidence>
<feature type="compositionally biased region" description="Polar residues" evidence="2">
    <location>
        <begin position="512"/>
        <end position="521"/>
    </location>
</feature>
<feature type="compositionally biased region" description="Polar residues" evidence="2">
    <location>
        <begin position="629"/>
        <end position="639"/>
    </location>
</feature>
<organism evidence="4 5">
    <name type="scientific">Pelagomonas calceolata</name>
    <dbReference type="NCBI Taxonomy" id="35677"/>
    <lineage>
        <taxon>Eukaryota</taxon>
        <taxon>Sar</taxon>
        <taxon>Stramenopiles</taxon>
        <taxon>Ochrophyta</taxon>
        <taxon>Pelagophyceae</taxon>
        <taxon>Pelagomonadales</taxon>
        <taxon>Pelagomonadaceae</taxon>
        <taxon>Pelagomonas</taxon>
    </lineage>
</organism>
<dbReference type="PANTHER" id="PTHR30329">
    <property type="entry name" value="STATOR ELEMENT OF FLAGELLAR MOTOR COMPLEX"/>
    <property type="match status" value="1"/>
</dbReference>
<dbReference type="InterPro" id="IPR050330">
    <property type="entry name" value="Bact_OuterMem_StrucFunc"/>
</dbReference>
<evidence type="ECO:0000256" key="1">
    <source>
        <dbReference type="SAM" id="Coils"/>
    </source>
</evidence>
<dbReference type="Proteomes" id="UP000789595">
    <property type="component" value="Unassembled WGS sequence"/>
</dbReference>
<keyword evidence="1" id="KW-0175">Coiled coil</keyword>
<dbReference type="AlphaFoldDB" id="A0A8J2SVQ5"/>
<dbReference type="Pfam" id="PF00691">
    <property type="entry name" value="OmpA"/>
    <property type="match status" value="1"/>
</dbReference>
<accession>A0A8J2SVQ5</accession>
<dbReference type="CDD" id="cd07185">
    <property type="entry name" value="OmpA_C-like"/>
    <property type="match status" value="1"/>
</dbReference>
<feature type="compositionally biased region" description="Low complexity" evidence="2">
    <location>
        <begin position="65"/>
        <end position="74"/>
    </location>
</feature>
<feature type="region of interest" description="Disordered" evidence="2">
    <location>
        <begin position="451"/>
        <end position="471"/>
    </location>
</feature>
<protein>
    <recommendedName>
        <fullName evidence="3">OmpA-like domain-containing protein</fullName>
    </recommendedName>
</protein>
<evidence type="ECO:0000256" key="2">
    <source>
        <dbReference type="SAM" id="MobiDB-lite"/>
    </source>
</evidence>
<dbReference type="PANTHER" id="PTHR30329:SF21">
    <property type="entry name" value="LIPOPROTEIN YIAD-RELATED"/>
    <property type="match status" value="1"/>
</dbReference>
<name>A0A8J2SVQ5_9STRA</name>
<feature type="domain" description="OmpA-like" evidence="3">
    <location>
        <begin position="1056"/>
        <end position="1192"/>
    </location>
</feature>
<feature type="region of interest" description="Disordered" evidence="2">
    <location>
        <begin position="1"/>
        <end position="153"/>
    </location>
</feature>
<comment type="caution">
    <text evidence="4">The sequence shown here is derived from an EMBL/GenBank/DDBJ whole genome shotgun (WGS) entry which is preliminary data.</text>
</comment>
<dbReference type="Gene3D" id="3.30.1330.60">
    <property type="entry name" value="OmpA-like domain"/>
    <property type="match status" value="1"/>
</dbReference>
<dbReference type="SUPFAM" id="SSF103088">
    <property type="entry name" value="OmpA-like"/>
    <property type="match status" value="1"/>
</dbReference>
<dbReference type="EMBL" id="CAKKNE010000005">
    <property type="protein sequence ID" value="CAH0377460.1"/>
    <property type="molecule type" value="Genomic_DNA"/>
</dbReference>
<feature type="compositionally biased region" description="Low complexity" evidence="2">
    <location>
        <begin position="134"/>
        <end position="143"/>
    </location>
</feature>
<feature type="region of interest" description="Disordered" evidence="2">
    <location>
        <begin position="511"/>
        <end position="699"/>
    </location>
</feature>
<evidence type="ECO:0000313" key="5">
    <source>
        <dbReference type="Proteomes" id="UP000789595"/>
    </source>
</evidence>
<gene>
    <name evidence="4" type="ORF">PECAL_5P19990</name>
</gene>
<feature type="coiled-coil region" evidence="1">
    <location>
        <begin position="834"/>
        <end position="865"/>
    </location>
</feature>
<dbReference type="InterPro" id="IPR006665">
    <property type="entry name" value="OmpA-like"/>
</dbReference>
<evidence type="ECO:0000313" key="4">
    <source>
        <dbReference type="EMBL" id="CAH0377460.1"/>
    </source>
</evidence>
<sequence>MGGPPPCVTPSTGGPRRDSLPFSETGSLGDSLADDSPVVEFFREETKEEPPARSWLGGLGAYFKPTRAPPQTEAPRPPPPPVDGYEDDSPPSRHDTPPLLMRHAPKAALDVQLSMRSSALAKALDNDEDDESTASEASSATAEPVDSGEEAVLAAMSPVKRLETMPLKRPASPFAAVAPIASPAAILERALPNPPTPPRRPVARRTPVVIPQPRPTAWVTGDGHMTYARPVPRRFELNAAALPAVGDAGEDADALYSPTAPLPRPTAWVTGGGALTYQSPRRRSEPLQPAELPAVGAAGEDAATLYSPAAAVPRARLAQTATATLFHLPAGPEAPPAVVRVSDMGPTLEQSATSMLLHIPAAVRRPPAEPLESRSLAVADAVRPPKPQPRPTAWTVGDGAPAYVCKAVPPGTGVRVAAPPAPPSPKPTAWVVGAGSAARVGDALPPGRGLFQSPAAPKARKRAPLSPKPTAWVVGRGTTALVGDALPPGTGVVEDQHAAAKTFLRAQISKYEASQQKTPASPTEPVGAPELPPTPVTDSPSRDVEAEAPDASEAARIVAAPSVSPRRDWAKKRWNPASPTKQNAPVTPPSGARQWAQRRWNPTTADTPADTPAEETTSPPSGARKWAQNRWNPSTTPSFSEAGDTPQRRRRWSTPPQKSSELITPKRRSSSIKPSDAISAKIASLQQDATPNHVEKESISEVKATPNIKSRMAMLREASQVQKSTIEDTGLGVKWRRESLVASMEKTAAPLIDAKSELRNVATDGPSQLLRQRSQQLEVQSIRAAYDERRRPTRRRAARLDGASVFTSPGPVSPPKQESPSYVEISEGTVSSLSQNYNDLIARTLREAREARDRLANNDDDAARRRRVQAREAERIRKKAELLRNACEQPMILNTASNPWALRVDATCPTPGATLHVSLDGGKHWHTKHAVDSNTATLSLDVDDDEERVVLAYATKTGNAPSDVASMAFSREPPRYILHEAHAFELCLRGHATSGKRCIVCGLDANDSDDYTDDNVVVCKKCALAPLAARFGGVQAGLYEGEADPTKAACCVAVDAAAHRLWLSGPVHFEGNRDVIVDASFTLLDQLASVLKKHPSIAIRLEGHTNSKCGLQCDGSYVCANNRCAKDFGGSGGASAFSRRRAEAVARYLEEAGVSSERVHAAGLAGSRRLVDDTEGPLKHLNRRVEVHTVAF</sequence>
<proteinExistence type="predicted"/>
<reference evidence="4" key="1">
    <citation type="submission" date="2021-11" db="EMBL/GenBank/DDBJ databases">
        <authorList>
            <consortium name="Genoscope - CEA"/>
            <person name="William W."/>
        </authorList>
    </citation>
    <scope>NUCLEOTIDE SEQUENCE</scope>
</reference>
<keyword evidence="5" id="KW-1185">Reference proteome</keyword>